<dbReference type="Proteomes" id="UP000654670">
    <property type="component" value="Unassembled WGS sequence"/>
</dbReference>
<evidence type="ECO:0000256" key="1">
    <source>
        <dbReference type="ARBA" id="ARBA00004651"/>
    </source>
</evidence>
<comment type="caution">
    <text evidence="7">The sequence shown here is derived from an EMBL/GenBank/DDBJ whole genome shotgun (WGS) entry which is preliminary data.</text>
</comment>
<dbReference type="InterPro" id="IPR039421">
    <property type="entry name" value="Type_1_exporter"/>
</dbReference>
<evidence type="ECO:0000313" key="7">
    <source>
        <dbReference type="EMBL" id="GGL65646.1"/>
    </source>
</evidence>
<name>A0A917S9M5_9BACL</name>
<reference evidence="7" key="2">
    <citation type="submission" date="2020-09" db="EMBL/GenBank/DDBJ databases">
        <authorList>
            <person name="Sun Q."/>
            <person name="Ohkuma M."/>
        </authorList>
    </citation>
    <scope>NUCLEOTIDE SEQUENCE</scope>
    <source>
        <strain evidence="7">JCM 15325</strain>
    </source>
</reference>
<keyword evidence="8" id="KW-1185">Reference proteome</keyword>
<proteinExistence type="predicted"/>
<feature type="transmembrane region" description="Helical" evidence="5">
    <location>
        <begin position="69"/>
        <end position="91"/>
    </location>
</feature>
<dbReference type="PANTHER" id="PTHR43394:SF1">
    <property type="entry name" value="ATP-BINDING CASSETTE SUB-FAMILY B MEMBER 10, MITOCHONDRIAL"/>
    <property type="match status" value="1"/>
</dbReference>
<evidence type="ECO:0000256" key="5">
    <source>
        <dbReference type="SAM" id="Phobius"/>
    </source>
</evidence>
<gene>
    <name evidence="7" type="ORF">GCM10007968_32040</name>
</gene>
<feature type="transmembrane region" description="Helical" evidence="5">
    <location>
        <begin position="145"/>
        <end position="168"/>
    </location>
</feature>
<comment type="subcellular location">
    <subcellularLocation>
        <location evidence="1">Cell membrane</location>
        <topology evidence="1">Multi-pass membrane protein</topology>
    </subcellularLocation>
</comment>
<evidence type="ECO:0000313" key="8">
    <source>
        <dbReference type="Proteomes" id="UP000654670"/>
    </source>
</evidence>
<reference evidence="7" key="1">
    <citation type="journal article" date="2014" name="Int. J. Syst. Evol. Microbiol.">
        <title>Complete genome sequence of Corynebacterium casei LMG S-19264T (=DSM 44701T), isolated from a smear-ripened cheese.</title>
        <authorList>
            <consortium name="US DOE Joint Genome Institute (JGI-PGF)"/>
            <person name="Walter F."/>
            <person name="Albersmeier A."/>
            <person name="Kalinowski J."/>
            <person name="Ruckert C."/>
        </authorList>
    </citation>
    <scope>NUCLEOTIDE SEQUENCE</scope>
    <source>
        <strain evidence="7">JCM 15325</strain>
    </source>
</reference>
<dbReference type="CDD" id="cd18544">
    <property type="entry name" value="ABC_6TM_TmrA_like"/>
    <property type="match status" value="1"/>
</dbReference>
<feature type="transmembrane region" description="Helical" evidence="5">
    <location>
        <begin position="34"/>
        <end position="57"/>
    </location>
</feature>
<dbReference type="SUPFAM" id="SSF90123">
    <property type="entry name" value="ABC transporter transmembrane region"/>
    <property type="match status" value="1"/>
</dbReference>
<keyword evidence="3 5" id="KW-1133">Transmembrane helix</keyword>
<feature type="domain" description="ABC transmembrane type-1" evidence="6">
    <location>
        <begin position="34"/>
        <end position="212"/>
    </location>
</feature>
<protein>
    <recommendedName>
        <fullName evidence="6">ABC transmembrane type-1 domain-containing protein</fullName>
    </recommendedName>
</protein>
<dbReference type="RefSeq" id="WP_188805215.1">
    <property type="nucleotide sequence ID" value="NZ_BMOK01000023.1"/>
</dbReference>
<feature type="transmembrane region" description="Helical" evidence="5">
    <location>
        <begin position="174"/>
        <end position="192"/>
    </location>
</feature>
<dbReference type="EMBL" id="BMOK01000023">
    <property type="protein sequence ID" value="GGL65646.1"/>
    <property type="molecule type" value="Genomic_DNA"/>
</dbReference>
<dbReference type="Gene3D" id="1.20.1560.10">
    <property type="entry name" value="ABC transporter type 1, transmembrane domain"/>
    <property type="match status" value="1"/>
</dbReference>
<dbReference type="InterPro" id="IPR011527">
    <property type="entry name" value="ABC1_TM_dom"/>
</dbReference>
<evidence type="ECO:0000256" key="4">
    <source>
        <dbReference type="ARBA" id="ARBA00023136"/>
    </source>
</evidence>
<dbReference type="GO" id="GO:0015421">
    <property type="term" value="F:ABC-type oligopeptide transporter activity"/>
    <property type="evidence" value="ECO:0007669"/>
    <property type="project" value="TreeGrafter"/>
</dbReference>
<sequence>MKEDLSRNQEKLSGNHVMLRLMTYLKNFKQSMSIAFVLLIIATTADVLGPIVMKIFIDNYLTPRHFPWQPLTLLAAGFIVLFAVSAVFHYLQALSFQKIALNVIQKMRVEVFSKVQRLGLTFFDQTPGGSLVSRITNDTEAIKDLYVSVLSTFVSSGIMIIGIFIGMFFLDVRLALICLILMPFILILMWAYRKFSSKVYRVTRVKLSQLNV</sequence>
<dbReference type="PROSITE" id="PS50929">
    <property type="entry name" value="ABC_TM1F"/>
    <property type="match status" value="1"/>
</dbReference>
<keyword evidence="2 5" id="KW-0812">Transmembrane</keyword>
<evidence type="ECO:0000256" key="2">
    <source>
        <dbReference type="ARBA" id="ARBA00022692"/>
    </source>
</evidence>
<dbReference type="PANTHER" id="PTHR43394">
    <property type="entry name" value="ATP-DEPENDENT PERMEASE MDL1, MITOCHONDRIAL"/>
    <property type="match status" value="1"/>
</dbReference>
<dbReference type="Pfam" id="PF00664">
    <property type="entry name" value="ABC_membrane"/>
    <property type="match status" value="1"/>
</dbReference>
<dbReference type="InterPro" id="IPR036640">
    <property type="entry name" value="ABC1_TM_sf"/>
</dbReference>
<dbReference type="GO" id="GO:0005524">
    <property type="term" value="F:ATP binding"/>
    <property type="evidence" value="ECO:0007669"/>
    <property type="project" value="InterPro"/>
</dbReference>
<keyword evidence="4 5" id="KW-0472">Membrane</keyword>
<dbReference type="GO" id="GO:0005886">
    <property type="term" value="C:plasma membrane"/>
    <property type="evidence" value="ECO:0007669"/>
    <property type="project" value="UniProtKB-SubCell"/>
</dbReference>
<evidence type="ECO:0000259" key="6">
    <source>
        <dbReference type="PROSITE" id="PS50929"/>
    </source>
</evidence>
<accession>A0A917S9M5</accession>
<evidence type="ECO:0000256" key="3">
    <source>
        <dbReference type="ARBA" id="ARBA00022989"/>
    </source>
</evidence>
<organism evidence="7 8">
    <name type="scientific">Sporolactobacillus putidus</name>
    <dbReference type="NCBI Taxonomy" id="492735"/>
    <lineage>
        <taxon>Bacteria</taxon>
        <taxon>Bacillati</taxon>
        <taxon>Bacillota</taxon>
        <taxon>Bacilli</taxon>
        <taxon>Bacillales</taxon>
        <taxon>Sporolactobacillaceae</taxon>
        <taxon>Sporolactobacillus</taxon>
    </lineage>
</organism>
<dbReference type="AlphaFoldDB" id="A0A917S9M5"/>